<proteinExistence type="predicted"/>
<name>A0A9P6HB37_9AGAM</name>
<dbReference type="AlphaFoldDB" id="A0A9P6HB37"/>
<dbReference type="PROSITE" id="PS50097">
    <property type="entry name" value="BTB"/>
    <property type="match status" value="1"/>
</dbReference>
<dbReference type="Proteomes" id="UP000736335">
    <property type="component" value="Unassembled WGS sequence"/>
</dbReference>
<comment type="caution">
    <text evidence="3">The sequence shown here is derived from an EMBL/GenBank/DDBJ whole genome shotgun (WGS) entry which is preliminary data.</text>
</comment>
<evidence type="ECO:0000313" key="3">
    <source>
        <dbReference type="EMBL" id="KAF9783251.1"/>
    </source>
</evidence>
<reference evidence="3" key="2">
    <citation type="submission" date="2020-11" db="EMBL/GenBank/DDBJ databases">
        <authorList>
            <consortium name="DOE Joint Genome Institute"/>
            <person name="Kuo A."/>
            <person name="Miyauchi S."/>
            <person name="Kiss E."/>
            <person name="Drula E."/>
            <person name="Kohler A."/>
            <person name="Sanchez-Garcia M."/>
            <person name="Andreopoulos B."/>
            <person name="Barry K.W."/>
            <person name="Bonito G."/>
            <person name="Buee M."/>
            <person name="Carver A."/>
            <person name="Chen C."/>
            <person name="Cichocki N."/>
            <person name="Clum A."/>
            <person name="Culley D."/>
            <person name="Crous P.W."/>
            <person name="Fauchery L."/>
            <person name="Girlanda M."/>
            <person name="Hayes R."/>
            <person name="Keri Z."/>
            <person name="Labutti K."/>
            <person name="Lipzen A."/>
            <person name="Lombard V."/>
            <person name="Magnuson J."/>
            <person name="Maillard F."/>
            <person name="Morin E."/>
            <person name="Murat C."/>
            <person name="Nolan M."/>
            <person name="Ohm R."/>
            <person name="Pangilinan J."/>
            <person name="Pereira M."/>
            <person name="Perotto S."/>
            <person name="Peter M."/>
            <person name="Riley R."/>
            <person name="Sitrit Y."/>
            <person name="Stielow B."/>
            <person name="Szollosi G."/>
            <person name="Zifcakova L."/>
            <person name="Stursova M."/>
            <person name="Spatafora J.W."/>
            <person name="Tedersoo L."/>
            <person name="Vaario L.-M."/>
            <person name="Yamada A."/>
            <person name="Yan M."/>
            <person name="Wang P."/>
            <person name="Xu J."/>
            <person name="Bruns T."/>
            <person name="Baldrian P."/>
            <person name="Vilgalys R."/>
            <person name="Henrissat B."/>
            <person name="Grigoriev I.V."/>
            <person name="Hibbett D."/>
            <person name="Nagy L.G."/>
            <person name="Martin F.M."/>
        </authorList>
    </citation>
    <scope>NUCLEOTIDE SEQUENCE</scope>
    <source>
        <strain evidence="3">UH-Tt-Lm1</strain>
    </source>
</reference>
<gene>
    <name evidence="3" type="ORF">BJ322DRAFT_1212049</name>
</gene>
<feature type="compositionally biased region" description="Low complexity" evidence="1">
    <location>
        <begin position="286"/>
        <end position="296"/>
    </location>
</feature>
<dbReference type="SUPFAM" id="SSF54695">
    <property type="entry name" value="POZ domain"/>
    <property type="match status" value="1"/>
</dbReference>
<protein>
    <recommendedName>
        <fullName evidence="2">BTB domain-containing protein</fullName>
    </recommendedName>
</protein>
<reference evidence="3" key="1">
    <citation type="journal article" date="2020" name="Nat. Commun.">
        <title>Large-scale genome sequencing of mycorrhizal fungi provides insights into the early evolution of symbiotic traits.</title>
        <authorList>
            <person name="Miyauchi S."/>
            <person name="Kiss E."/>
            <person name="Kuo A."/>
            <person name="Drula E."/>
            <person name="Kohler A."/>
            <person name="Sanchez-Garcia M."/>
            <person name="Morin E."/>
            <person name="Andreopoulos B."/>
            <person name="Barry K.W."/>
            <person name="Bonito G."/>
            <person name="Buee M."/>
            <person name="Carver A."/>
            <person name="Chen C."/>
            <person name="Cichocki N."/>
            <person name="Clum A."/>
            <person name="Culley D."/>
            <person name="Crous P.W."/>
            <person name="Fauchery L."/>
            <person name="Girlanda M."/>
            <person name="Hayes R.D."/>
            <person name="Keri Z."/>
            <person name="LaButti K."/>
            <person name="Lipzen A."/>
            <person name="Lombard V."/>
            <person name="Magnuson J."/>
            <person name="Maillard F."/>
            <person name="Murat C."/>
            <person name="Nolan M."/>
            <person name="Ohm R.A."/>
            <person name="Pangilinan J."/>
            <person name="Pereira M.F."/>
            <person name="Perotto S."/>
            <person name="Peter M."/>
            <person name="Pfister S."/>
            <person name="Riley R."/>
            <person name="Sitrit Y."/>
            <person name="Stielow J.B."/>
            <person name="Szollosi G."/>
            <person name="Zifcakova L."/>
            <person name="Stursova M."/>
            <person name="Spatafora J.W."/>
            <person name="Tedersoo L."/>
            <person name="Vaario L.M."/>
            <person name="Yamada A."/>
            <person name="Yan M."/>
            <person name="Wang P."/>
            <person name="Xu J."/>
            <person name="Bruns T."/>
            <person name="Baldrian P."/>
            <person name="Vilgalys R."/>
            <person name="Dunand C."/>
            <person name="Henrissat B."/>
            <person name="Grigoriev I.V."/>
            <person name="Hibbett D."/>
            <person name="Nagy L.G."/>
            <person name="Martin F.M."/>
        </authorList>
    </citation>
    <scope>NUCLEOTIDE SEQUENCE</scope>
    <source>
        <strain evidence="3">UH-Tt-Lm1</strain>
    </source>
</reference>
<dbReference type="Pfam" id="PF00651">
    <property type="entry name" value="BTB"/>
    <property type="match status" value="1"/>
</dbReference>
<feature type="domain" description="BTB" evidence="2">
    <location>
        <begin position="345"/>
        <end position="408"/>
    </location>
</feature>
<evidence type="ECO:0000256" key="1">
    <source>
        <dbReference type="SAM" id="MobiDB-lite"/>
    </source>
</evidence>
<dbReference type="SMART" id="SM00225">
    <property type="entry name" value="BTB"/>
    <property type="match status" value="1"/>
</dbReference>
<dbReference type="Gene3D" id="3.30.710.10">
    <property type="entry name" value="Potassium Channel Kv1.1, Chain A"/>
    <property type="match status" value="1"/>
</dbReference>
<dbReference type="CDD" id="cd18186">
    <property type="entry name" value="BTB_POZ_ZBTB_KLHL-like"/>
    <property type="match status" value="1"/>
</dbReference>
<sequence>MATTTVTMSNIEGALGSVVGVLTEENYEQSFANYCFLFELAQTHSQIPPDLVFDSIWKHRGRLTSPDSSHLYPTSRLILRFASDAESDSILASHSTGLRGRLCTTILREFLDLGLGFVSRSGGNVNLLANLVAHSANLGLIEETVIRKHILQLLTTTPYLMLYRYQMEALCILFKIAGATLAVFVDPSVVDRCFKLLGDYNERFHKGRLAYILVSKPCEGTFVGAKATFRKCSSYGNGVGRVCLPHRYSQPADQIMGQEDPSATPVATSLGLPNADPEPQIPQSPPLESLTTPETETISRSPVTQSPTISIATLSDFTFADTSDDESPIDPTAITPHDTFNFEDGNVEVLCGNTLFRVHTSILSLHSPALRQMFARANLAAAKSPNGCPRILSSDTATDFATLLKVIYLPGYPERNKVPDFNTFSSLLRITAKYEMPAVRPQLIEVVRDAYPETFEGVTPTKSIGERVFSGPTPHPNEVLNLFVQQGLTSALPVAYYMAARRGVSSLMDRSLSQRATLSPEVLESAIKGLMALRELELDETYRLVLGSKTSRACSSPICPSRSTRDPSASDARKKVIDRITDSSRSGTKVLQVLSLGSIDEGDPDGFCEVCVKGWEAGHVEVRKKAWNMLPDAFGLKD</sequence>
<evidence type="ECO:0000313" key="4">
    <source>
        <dbReference type="Proteomes" id="UP000736335"/>
    </source>
</evidence>
<dbReference type="EMBL" id="WIUZ02000010">
    <property type="protein sequence ID" value="KAF9783251.1"/>
    <property type="molecule type" value="Genomic_DNA"/>
</dbReference>
<feature type="region of interest" description="Disordered" evidence="1">
    <location>
        <begin position="255"/>
        <end position="305"/>
    </location>
</feature>
<accession>A0A9P6HB37</accession>
<dbReference type="InterPro" id="IPR000210">
    <property type="entry name" value="BTB/POZ_dom"/>
</dbReference>
<evidence type="ECO:0000259" key="2">
    <source>
        <dbReference type="PROSITE" id="PS50097"/>
    </source>
</evidence>
<keyword evidence="4" id="KW-1185">Reference proteome</keyword>
<dbReference type="InterPro" id="IPR011333">
    <property type="entry name" value="SKP1/BTB/POZ_sf"/>
</dbReference>
<organism evidence="3 4">
    <name type="scientific">Thelephora terrestris</name>
    <dbReference type="NCBI Taxonomy" id="56493"/>
    <lineage>
        <taxon>Eukaryota</taxon>
        <taxon>Fungi</taxon>
        <taxon>Dikarya</taxon>
        <taxon>Basidiomycota</taxon>
        <taxon>Agaricomycotina</taxon>
        <taxon>Agaricomycetes</taxon>
        <taxon>Thelephorales</taxon>
        <taxon>Thelephoraceae</taxon>
        <taxon>Thelephora</taxon>
    </lineage>
</organism>